<dbReference type="EMBL" id="MU863631">
    <property type="protein sequence ID" value="KAK4102594.1"/>
    <property type="molecule type" value="Genomic_DNA"/>
</dbReference>
<name>A0AAN6Q2X0_9PEZI</name>
<evidence type="ECO:0000256" key="1">
    <source>
        <dbReference type="SAM" id="Phobius"/>
    </source>
</evidence>
<protein>
    <submittedName>
        <fullName evidence="2">Uncharacterized protein</fullName>
    </submittedName>
</protein>
<evidence type="ECO:0000313" key="3">
    <source>
        <dbReference type="Proteomes" id="UP001305647"/>
    </source>
</evidence>
<gene>
    <name evidence="2" type="ORF">N658DRAFT_342183</name>
</gene>
<reference evidence="2" key="2">
    <citation type="submission" date="2023-05" db="EMBL/GenBank/DDBJ databases">
        <authorList>
            <consortium name="Lawrence Berkeley National Laboratory"/>
            <person name="Steindorff A."/>
            <person name="Hensen N."/>
            <person name="Bonometti L."/>
            <person name="Westerberg I."/>
            <person name="Brannstrom I.O."/>
            <person name="Guillou S."/>
            <person name="Cros-Aarteil S."/>
            <person name="Calhoun S."/>
            <person name="Haridas S."/>
            <person name="Kuo A."/>
            <person name="Mondo S."/>
            <person name="Pangilinan J."/>
            <person name="Riley R."/>
            <person name="Labutti K."/>
            <person name="Andreopoulos B."/>
            <person name="Lipzen A."/>
            <person name="Chen C."/>
            <person name="Yanf M."/>
            <person name="Daum C."/>
            <person name="Ng V."/>
            <person name="Clum A."/>
            <person name="Ohm R."/>
            <person name="Martin F."/>
            <person name="Silar P."/>
            <person name="Natvig D."/>
            <person name="Lalanne C."/>
            <person name="Gautier V."/>
            <person name="Ament-Velasquez S.L."/>
            <person name="Kruys A."/>
            <person name="Hutchinson M.I."/>
            <person name="Powell A.J."/>
            <person name="Barry K."/>
            <person name="Miller A.N."/>
            <person name="Grigoriev I.V."/>
            <person name="Debuchy R."/>
            <person name="Gladieux P."/>
            <person name="Thoren M.H."/>
            <person name="Johannesson H."/>
        </authorList>
    </citation>
    <scope>NUCLEOTIDE SEQUENCE</scope>
    <source>
        <strain evidence="2">CBS 757.83</strain>
    </source>
</reference>
<accession>A0AAN6Q2X0</accession>
<evidence type="ECO:0000313" key="2">
    <source>
        <dbReference type="EMBL" id="KAK4102594.1"/>
    </source>
</evidence>
<keyword evidence="1" id="KW-1133">Transmembrane helix</keyword>
<keyword evidence="1" id="KW-0472">Membrane</keyword>
<proteinExistence type="predicted"/>
<comment type="caution">
    <text evidence="2">The sequence shown here is derived from an EMBL/GenBank/DDBJ whole genome shotgun (WGS) entry which is preliminary data.</text>
</comment>
<sequence length="77" mass="8414">MKSLAMTVYPSFGVSVAMLLFGISDHTPTYCGRNSRGAEDAVPLPGYWWHKQWNVQGSSDRYLGLIGVCCGCENILG</sequence>
<keyword evidence="1" id="KW-0812">Transmembrane</keyword>
<dbReference type="Proteomes" id="UP001305647">
    <property type="component" value="Unassembled WGS sequence"/>
</dbReference>
<dbReference type="AlphaFoldDB" id="A0AAN6Q2X0"/>
<reference evidence="2" key="1">
    <citation type="journal article" date="2023" name="Mol. Phylogenet. Evol.">
        <title>Genome-scale phylogeny and comparative genomics of the fungal order Sordariales.</title>
        <authorList>
            <person name="Hensen N."/>
            <person name="Bonometti L."/>
            <person name="Westerberg I."/>
            <person name="Brannstrom I.O."/>
            <person name="Guillou S."/>
            <person name="Cros-Aarteil S."/>
            <person name="Calhoun S."/>
            <person name="Haridas S."/>
            <person name="Kuo A."/>
            <person name="Mondo S."/>
            <person name="Pangilinan J."/>
            <person name="Riley R."/>
            <person name="LaButti K."/>
            <person name="Andreopoulos B."/>
            <person name="Lipzen A."/>
            <person name="Chen C."/>
            <person name="Yan M."/>
            <person name="Daum C."/>
            <person name="Ng V."/>
            <person name="Clum A."/>
            <person name="Steindorff A."/>
            <person name="Ohm R.A."/>
            <person name="Martin F."/>
            <person name="Silar P."/>
            <person name="Natvig D.O."/>
            <person name="Lalanne C."/>
            <person name="Gautier V."/>
            <person name="Ament-Velasquez S.L."/>
            <person name="Kruys A."/>
            <person name="Hutchinson M.I."/>
            <person name="Powell A.J."/>
            <person name="Barry K."/>
            <person name="Miller A.N."/>
            <person name="Grigoriev I.V."/>
            <person name="Debuchy R."/>
            <person name="Gladieux P."/>
            <person name="Hiltunen Thoren M."/>
            <person name="Johannesson H."/>
        </authorList>
    </citation>
    <scope>NUCLEOTIDE SEQUENCE</scope>
    <source>
        <strain evidence="2">CBS 757.83</strain>
    </source>
</reference>
<organism evidence="2 3">
    <name type="scientific">Parathielavia hyrcaniae</name>
    <dbReference type="NCBI Taxonomy" id="113614"/>
    <lineage>
        <taxon>Eukaryota</taxon>
        <taxon>Fungi</taxon>
        <taxon>Dikarya</taxon>
        <taxon>Ascomycota</taxon>
        <taxon>Pezizomycotina</taxon>
        <taxon>Sordariomycetes</taxon>
        <taxon>Sordariomycetidae</taxon>
        <taxon>Sordariales</taxon>
        <taxon>Chaetomiaceae</taxon>
        <taxon>Parathielavia</taxon>
    </lineage>
</organism>
<feature type="transmembrane region" description="Helical" evidence="1">
    <location>
        <begin position="6"/>
        <end position="23"/>
    </location>
</feature>
<keyword evidence="3" id="KW-1185">Reference proteome</keyword>